<accession>A0AAV8TT40</accession>
<reference evidence="1 2" key="1">
    <citation type="submission" date="2021-09" db="EMBL/GenBank/DDBJ databases">
        <title>Genomic insights and catalytic innovation underlie evolution of tropane alkaloids biosynthesis.</title>
        <authorList>
            <person name="Wang Y.-J."/>
            <person name="Tian T."/>
            <person name="Huang J.-P."/>
            <person name="Huang S.-X."/>
        </authorList>
    </citation>
    <scope>NUCLEOTIDE SEQUENCE [LARGE SCALE GENOMIC DNA]</scope>
    <source>
        <strain evidence="1">KIB-2018</strain>
        <tissue evidence="1">Leaf</tissue>
    </source>
</reference>
<organism evidence="1 2">
    <name type="scientific">Erythroxylum novogranatense</name>
    <dbReference type="NCBI Taxonomy" id="1862640"/>
    <lineage>
        <taxon>Eukaryota</taxon>
        <taxon>Viridiplantae</taxon>
        <taxon>Streptophyta</taxon>
        <taxon>Embryophyta</taxon>
        <taxon>Tracheophyta</taxon>
        <taxon>Spermatophyta</taxon>
        <taxon>Magnoliopsida</taxon>
        <taxon>eudicotyledons</taxon>
        <taxon>Gunneridae</taxon>
        <taxon>Pentapetalae</taxon>
        <taxon>rosids</taxon>
        <taxon>fabids</taxon>
        <taxon>Malpighiales</taxon>
        <taxon>Erythroxylaceae</taxon>
        <taxon>Erythroxylum</taxon>
    </lineage>
</organism>
<keyword evidence="2" id="KW-1185">Reference proteome</keyword>
<comment type="caution">
    <text evidence="1">The sequence shown here is derived from an EMBL/GenBank/DDBJ whole genome shotgun (WGS) entry which is preliminary data.</text>
</comment>
<evidence type="ECO:0000313" key="1">
    <source>
        <dbReference type="EMBL" id="KAJ8769358.1"/>
    </source>
</evidence>
<dbReference type="EMBL" id="JAIWQS010000003">
    <property type="protein sequence ID" value="KAJ8769358.1"/>
    <property type="molecule type" value="Genomic_DNA"/>
</dbReference>
<dbReference type="AlphaFoldDB" id="A0AAV8TT40"/>
<name>A0AAV8TT40_9ROSI</name>
<gene>
    <name evidence="1" type="ORF">K2173_002562</name>
</gene>
<protein>
    <submittedName>
        <fullName evidence="1">Uncharacterized protein</fullName>
    </submittedName>
</protein>
<dbReference type="Proteomes" id="UP001159364">
    <property type="component" value="Linkage Group LG03"/>
</dbReference>
<proteinExistence type="predicted"/>
<evidence type="ECO:0000313" key="2">
    <source>
        <dbReference type="Proteomes" id="UP001159364"/>
    </source>
</evidence>
<sequence>MAPFSLSLKDRRSHAVSESLSKLSLSVVNSSRGKPLELCSTFLPGFVPLTINSRFGPGRKHDLKLRQLLKPQSFGRNLRRI</sequence>